<accession>A0AAE0SU57</accession>
<evidence type="ECO:0000313" key="1">
    <source>
        <dbReference type="EMBL" id="KAK3597623.1"/>
    </source>
</evidence>
<reference evidence="1" key="2">
    <citation type="journal article" date="2021" name="Genome Biol. Evol.">
        <title>Developing a high-quality reference genome for a parasitic bivalve with doubly uniparental inheritance (Bivalvia: Unionida).</title>
        <authorList>
            <person name="Smith C.H."/>
        </authorList>
    </citation>
    <scope>NUCLEOTIDE SEQUENCE</scope>
    <source>
        <strain evidence="1">CHS0354</strain>
        <tissue evidence="1">Mantle</tissue>
    </source>
</reference>
<sequence length="140" mass="15892">MNENKTRRMKELIDDTDVQVKYANTKINDRLSYVNVVADNTKGAGNLWVWALNLKVAAQRQQLEYAVAEAKTFNDMKVRSRRQVNKTVSVAGSLKIKTFGTLVGYNTGLYKKVGSSKCSKHPTMQPMFFKDSRVKQLPCK</sequence>
<proteinExistence type="predicted"/>
<reference evidence="1" key="3">
    <citation type="submission" date="2023-05" db="EMBL/GenBank/DDBJ databases">
        <authorList>
            <person name="Smith C.H."/>
        </authorList>
    </citation>
    <scope>NUCLEOTIDE SEQUENCE</scope>
    <source>
        <strain evidence="1">CHS0354</strain>
        <tissue evidence="1">Mantle</tissue>
    </source>
</reference>
<gene>
    <name evidence="1" type="ORF">CHS0354_030174</name>
</gene>
<dbReference type="EMBL" id="JAEAOA010001797">
    <property type="protein sequence ID" value="KAK3597623.1"/>
    <property type="molecule type" value="Genomic_DNA"/>
</dbReference>
<comment type="caution">
    <text evidence="1">The sequence shown here is derived from an EMBL/GenBank/DDBJ whole genome shotgun (WGS) entry which is preliminary data.</text>
</comment>
<dbReference type="AlphaFoldDB" id="A0AAE0SU57"/>
<protein>
    <submittedName>
        <fullName evidence="1">Uncharacterized protein</fullName>
    </submittedName>
</protein>
<name>A0AAE0SU57_9BIVA</name>
<dbReference type="Proteomes" id="UP001195483">
    <property type="component" value="Unassembled WGS sequence"/>
</dbReference>
<evidence type="ECO:0000313" key="2">
    <source>
        <dbReference type="Proteomes" id="UP001195483"/>
    </source>
</evidence>
<keyword evidence="2" id="KW-1185">Reference proteome</keyword>
<reference evidence="1" key="1">
    <citation type="journal article" date="2021" name="Genome Biol. Evol.">
        <title>A High-Quality Reference Genome for a Parasitic Bivalve with Doubly Uniparental Inheritance (Bivalvia: Unionida).</title>
        <authorList>
            <person name="Smith C.H."/>
        </authorList>
    </citation>
    <scope>NUCLEOTIDE SEQUENCE</scope>
    <source>
        <strain evidence="1">CHS0354</strain>
    </source>
</reference>
<organism evidence="1 2">
    <name type="scientific">Potamilus streckersoni</name>
    <dbReference type="NCBI Taxonomy" id="2493646"/>
    <lineage>
        <taxon>Eukaryota</taxon>
        <taxon>Metazoa</taxon>
        <taxon>Spiralia</taxon>
        <taxon>Lophotrochozoa</taxon>
        <taxon>Mollusca</taxon>
        <taxon>Bivalvia</taxon>
        <taxon>Autobranchia</taxon>
        <taxon>Heteroconchia</taxon>
        <taxon>Palaeoheterodonta</taxon>
        <taxon>Unionida</taxon>
        <taxon>Unionoidea</taxon>
        <taxon>Unionidae</taxon>
        <taxon>Ambleminae</taxon>
        <taxon>Lampsilini</taxon>
        <taxon>Potamilus</taxon>
    </lineage>
</organism>